<keyword evidence="3" id="KW-1185">Reference proteome</keyword>
<gene>
    <name evidence="2" type="ORF">BO78DRAFT_164098</name>
</gene>
<dbReference type="VEuPathDB" id="FungiDB:BO78DRAFT_164098"/>
<name>A0A319ELM0_ASPSB</name>
<feature type="region of interest" description="Disordered" evidence="1">
    <location>
        <begin position="117"/>
        <end position="138"/>
    </location>
</feature>
<evidence type="ECO:0000256" key="1">
    <source>
        <dbReference type="SAM" id="MobiDB-lite"/>
    </source>
</evidence>
<dbReference type="STRING" id="1448318.A0A319ELM0"/>
<sequence>MNQQLPLSPPSEPTPSPTAKPVPLDSPVRTTAIHELLPEIRIPGGVPLPPHKYHPVTCVPIDEEDIRAEIEKLRQEFPSPEAALKAQEQVAREVKQKLQDAEKKREDVQKAMDKKIKERNTEMKVLSKFQDKPSGIPS</sequence>
<reference evidence="2 3" key="1">
    <citation type="submission" date="2018-02" db="EMBL/GenBank/DDBJ databases">
        <title>The genomes of Aspergillus section Nigri reveals drivers in fungal speciation.</title>
        <authorList>
            <consortium name="DOE Joint Genome Institute"/>
            <person name="Vesth T.C."/>
            <person name="Nybo J."/>
            <person name="Theobald S."/>
            <person name="Brandl J."/>
            <person name="Frisvad J.C."/>
            <person name="Nielsen K.F."/>
            <person name="Lyhne E.K."/>
            <person name="Kogle M.E."/>
            <person name="Kuo A."/>
            <person name="Riley R."/>
            <person name="Clum A."/>
            <person name="Nolan M."/>
            <person name="Lipzen A."/>
            <person name="Salamov A."/>
            <person name="Henrissat B."/>
            <person name="Wiebenga A."/>
            <person name="De vries R.P."/>
            <person name="Grigoriev I.V."/>
            <person name="Mortensen U.H."/>
            <person name="Andersen M.R."/>
            <person name="Baker S.E."/>
        </authorList>
    </citation>
    <scope>NUCLEOTIDE SEQUENCE [LARGE SCALE GENOMIC DNA]</scope>
    <source>
        <strain evidence="2 3">CBS 121057</strain>
    </source>
</reference>
<feature type="compositionally biased region" description="Pro residues" evidence="1">
    <location>
        <begin position="7"/>
        <end position="20"/>
    </location>
</feature>
<evidence type="ECO:0000313" key="3">
    <source>
        <dbReference type="Proteomes" id="UP000248423"/>
    </source>
</evidence>
<dbReference type="EMBL" id="KZ826319">
    <property type="protein sequence ID" value="PYI11196.1"/>
    <property type="molecule type" value="Genomic_DNA"/>
</dbReference>
<organism evidence="2 3">
    <name type="scientific">Aspergillus sclerotiicarbonarius (strain CBS 121057 / IBT 28362)</name>
    <dbReference type="NCBI Taxonomy" id="1448318"/>
    <lineage>
        <taxon>Eukaryota</taxon>
        <taxon>Fungi</taxon>
        <taxon>Dikarya</taxon>
        <taxon>Ascomycota</taxon>
        <taxon>Pezizomycotina</taxon>
        <taxon>Eurotiomycetes</taxon>
        <taxon>Eurotiomycetidae</taxon>
        <taxon>Eurotiales</taxon>
        <taxon>Aspergillaceae</taxon>
        <taxon>Aspergillus</taxon>
        <taxon>Aspergillus subgen. Circumdati</taxon>
    </lineage>
</organism>
<accession>A0A319ELM0</accession>
<feature type="region of interest" description="Disordered" evidence="1">
    <location>
        <begin position="1"/>
        <end position="25"/>
    </location>
</feature>
<proteinExistence type="predicted"/>
<dbReference type="OrthoDB" id="4161285at2759"/>
<dbReference type="Proteomes" id="UP000248423">
    <property type="component" value="Unassembled WGS sequence"/>
</dbReference>
<evidence type="ECO:0000313" key="2">
    <source>
        <dbReference type="EMBL" id="PYI11196.1"/>
    </source>
</evidence>
<dbReference type="AlphaFoldDB" id="A0A319ELM0"/>
<protein>
    <submittedName>
        <fullName evidence="2">Uncharacterized protein</fullName>
    </submittedName>
</protein>